<feature type="domain" description="CBS" evidence="4">
    <location>
        <begin position="10"/>
        <end position="68"/>
    </location>
</feature>
<name>A0A9Y2JNY4_9PSEU</name>
<evidence type="ECO:0000259" key="3">
    <source>
        <dbReference type="PROSITE" id="PS50914"/>
    </source>
</evidence>
<dbReference type="InterPro" id="IPR007055">
    <property type="entry name" value="BON_dom"/>
</dbReference>
<keyword evidence="1 2" id="KW-0129">CBS domain</keyword>
<dbReference type="PANTHER" id="PTHR43080:SF29">
    <property type="entry name" value="OS02G0818000 PROTEIN"/>
    <property type="match status" value="1"/>
</dbReference>
<dbReference type="PANTHER" id="PTHR43080">
    <property type="entry name" value="CBS DOMAIN-CONTAINING PROTEIN CBSX3, MITOCHONDRIAL"/>
    <property type="match status" value="1"/>
</dbReference>
<dbReference type="SUPFAM" id="SSF54631">
    <property type="entry name" value="CBS-domain pair"/>
    <property type="match status" value="1"/>
</dbReference>
<dbReference type="Gene3D" id="3.10.580.10">
    <property type="entry name" value="CBS-domain"/>
    <property type="match status" value="1"/>
</dbReference>
<organism evidence="5 6">
    <name type="scientific">Amycolatopsis mongoliensis</name>
    <dbReference type="NCBI Taxonomy" id="715475"/>
    <lineage>
        <taxon>Bacteria</taxon>
        <taxon>Bacillati</taxon>
        <taxon>Actinomycetota</taxon>
        <taxon>Actinomycetes</taxon>
        <taxon>Pseudonocardiales</taxon>
        <taxon>Pseudonocardiaceae</taxon>
        <taxon>Amycolatopsis</taxon>
    </lineage>
</organism>
<evidence type="ECO:0000256" key="1">
    <source>
        <dbReference type="ARBA" id="ARBA00023122"/>
    </source>
</evidence>
<feature type="domain" description="BON" evidence="3">
    <location>
        <begin position="146"/>
        <end position="213"/>
    </location>
</feature>
<dbReference type="InterPro" id="IPR046342">
    <property type="entry name" value="CBS_dom_sf"/>
</dbReference>
<dbReference type="InterPro" id="IPR051257">
    <property type="entry name" value="Diverse_CBS-Domain"/>
</dbReference>
<sequence length="221" mass="23532">MREITVGDLMTRAVITAIRETSIREIVAIQAARPGEAVPVIDASGRPVGMVSEADVLTKLEFHGGWDMPPLLRGAAARARWRKSAATTAGEVMTAPATCIAPDAGLTAAVRALATASVPGLCVIDPMSRLIGTVSRLDMLRPFLRDDVDLKTEVEQEIVGRGRAQDTICVEVADGIVTLDGALLLRSSADHACWRARCVPGVVAVDNHLRFQVDDLMITGL</sequence>
<protein>
    <submittedName>
        <fullName evidence="5">CBS domain-containing protein</fullName>
    </submittedName>
</protein>
<proteinExistence type="predicted"/>
<dbReference type="Proteomes" id="UP001239397">
    <property type="component" value="Chromosome"/>
</dbReference>
<dbReference type="EMBL" id="CP127295">
    <property type="protein sequence ID" value="WIY00936.1"/>
    <property type="molecule type" value="Genomic_DNA"/>
</dbReference>
<dbReference type="SMART" id="SM00116">
    <property type="entry name" value="CBS"/>
    <property type="match status" value="2"/>
</dbReference>
<evidence type="ECO:0000256" key="2">
    <source>
        <dbReference type="PROSITE-ProRule" id="PRU00703"/>
    </source>
</evidence>
<evidence type="ECO:0000313" key="6">
    <source>
        <dbReference type="Proteomes" id="UP001239397"/>
    </source>
</evidence>
<dbReference type="AlphaFoldDB" id="A0A9Y2JNY4"/>
<feature type="domain" description="CBS" evidence="4">
    <location>
        <begin position="93"/>
        <end position="150"/>
    </location>
</feature>
<dbReference type="Pfam" id="PF04972">
    <property type="entry name" value="BON"/>
    <property type="match status" value="1"/>
</dbReference>
<gene>
    <name evidence="5" type="ORF">QRX60_43985</name>
</gene>
<dbReference type="RefSeq" id="WP_285997397.1">
    <property type="nucleotide sequence ID" value="NZ_CP127295.1"/>
</dbReference>
<keyword evidence="6" id="KW-1185">Reference proteome</keyword>
<dbReference type="Pfam" id="PF00571">
    <property type="entry name" value="CBS"/>
    <property type="match status" value="2"/>
</dbReference>
<dbReference type="KEGG" id="amog:QRX60_43985"/>
<dbReference type="PROSITE" id="PS51371">
    <property type="entry name" value="CBS"/>
    <property type="match status" value="2"/>
</dbReference>
<dbReference type="PROSITE" id="PS50914">
    <property type="entry name" value="BON"/>
    <property type="match status" value="1"/>
</dbReference>
<evidence type="ECO:0000313" key="5">
    <source>
        <dbReference type="EMBL" id="WIY00936.1"/>
    </source>
</evidence>
<reference evidence="5 6" key="1">
    <citation type="submission" date="2023-06" db="EMBL/GenBank/DDBJ databases">
        <authorList>
            <person name="Oyuntsetseg B."/>
            <person name="Kim S.B."/>
        </authorList>
    </citation>
    <scope>NUCLEOTIDE SEQUENCE [LARGE SCALE GENOMIC DNA]</scope>
    <source>
        <strain evidence="5 6">4-36</strain>
    </source>
</reference>
<dbReference type="InterPro" id="IPR000644">
    <property type="entry name" value="CBS_dom"/>
</dbReference>
<accession>A0A9Y2JNY4</accession>
<dbReference type="Gene3D" id="3.30.1340.30">
    <property type="match status" value="1"/>
</dbReference>
<evidence type="ECO:0000259" key="4">
    <source>
        <dbReference type="PROSITE" id="PS51371"/>
    </source>
</evidence>